<reference evidence="2" key="1">
    <citation type="submission" date="2016-06" db="EMBL/GenBank/DDBJ databases">
        <title>Parallel loss of symbiosis genes in relatives of nitrogen-fixing non-legume Parasponia.</title>
        <authorList>
            <person name="Van Velzen R."/>
            <person name="Holmer R."/>
            <person name="Bu F."/>
            <person name="Rutten L."/>
            <person name="Van Zeijl A."/>
            <person name="Liu W."/>
            <person name="Santuari L."/>
            <person name="Cao Q."/>
            <person name="Sharma T."/>
            <person name="Shen D."/>
            <person name="Roswanjaya Y."/>
            <person name="Wardhani T."/>
            <person name="Kalhor M.S."/>
            <person name="Jansen J."/>
            <person name="Van den Hoogen J."/>
            <person name="Gungor B."/>
            <person name="Hartog M."/>
            <person name="Hontelez J."/>
            <person name="Verver J."/>
            <person name="Yang W.-C."/>
            <person name="Schijlen E."/>
            <person name="Repin R."/>
            <person name="Schilthuizen M."/>
            <person name="Schranz E."/>
            <person name="Heidstra R."/>
            <person name="Miyata K."/>
            <person name="Fedorova E."/>
            <person name="Kohlen W."/>
            <person name="Bisseling T."/>
            <person name="Smit S."/>
            <person name="Geurts R."/>
        </authorList>
    </citation>
    <scope>NUCLEOTIDE SEQUENCE [LARGE SCALE GENOMIC DNA]</scope>
    <source>
        <strain evidence="2">cv. RG33-2</strain>
    </source>
</reference>
<evidence type="ECO:0000313" key="2">
    <source>
        <dbReference type="Proteomes" id="UP000237000"/>
    </source>
</evidence>
<dbReference type="EMBL" id="JXTC01000007">
    <property type="protein sequence ID" value="POO01814.1"/>
    <property type="molecule type" value="Genomic_DNA"/>
</dbReference>
<accession>A0A2P5FVJ1</accession>
<name>A0A2P5FVJ1_TREOI</name>
<organism evidence="1 2">
    <name type="scientific">Trema orientale</name>
    <name type="common">Charcoal tree</name>
    <name type="synonym">Celtis orientalis</name>
    <dbReference type="NCBI Taxonomy" id="63057"/>
    <lineage>
        <taxon>Eukaryota</taxon>
        <taxon>Viridiplantae</taxon>
        <taxon>Streptophyta</taxon>
        <taxon>Embryophyta</taxon>
        <taxon>Tracheophyta</taxon>
        <taxon>Spermatophyta</taxon>
        <taxon>Magnoliopsida</taxon>
        <taxon>eudicotyledons</taxon>
        <taxon>Gunneridae</taxon>
        <taxon>Pentapetalae</taxon>
        <taxon>rosids</taxon>
        <taxon>fabids</taxon>
        <taxon>Rosales</taxon>
        <taxon>Cannabaceae</taxon>
        <taxon>Trema</taxon>
    </lineage>
</organism>
<dbReference type="AlphaFoldDB" id="A0A2P5FVJ1"/>
<dbReference type="InParanoid" id="A0A2P5FVJ1"/>
<keyword evidence="2" id="KW-1185">Reference proteome</keyword>
<protein>
    <submittedName>
        <fullName evidence="1">Uncharacterized protein</fullName>
    </submittedName>
</protein>
<dbReference type="OrthoDB" id="10288119at2759"/>
<comment type="caution">
    <text evidence="1">The sequence shown here is derived from an EMBL/GenBank/DDBJ whole genome shotgun (WGS) entry which is preliminary data.</text>
</comment>
<evidence type="ECO:0000313" key="1">
    <source>
        <dbReference type="EMBL" id="POO01814.1"/>
    </source>
</evidence>
<proteinExistence type="predicted"/>
<gene>
    <name evidence="1" type="ORF">TorRG33x02_025910</name>
</gene>
<sequence length="207" mass="22823">MAWCDNINIWGAQPRINRPLPLVFSSKPYSEIHFSNSSVLLPSLMTQMNGLFDASKPKPSSTNWAGNALHILPRQAYITELGSCESSHFKHWCSSMEVLLPLSDLSKLSLLQRETGPTHHTLPFLAFLYSSTYFGSNSSKVFMTTPYEAISAANICSVKSSSFGSGGNGSCDLVNSIWSGKPGKIKDAESESMLSRTLDKCKLRRHK</sequence>
<dbReference type="Proteomes" id="UP000237000">
    <property type="component" value="Unassembled WGS sequence"/>
</dbReference>